<feature type="compositionally biased region" description="Gly residues" evidence="1">
    <location>
        <begin position="195"/>
        <end position="204"/>
    </location>
</feature>
<dbReference type="EMBL" id="BNEK01000005">
    <property type="protein sequence ID" value="GHJ32881.1"/>
    <property type="molecule type" value="Genomic_DNA"/>
</dbReference>
<sequence length="386" mass="38798">MGNTGPAELLAIWEAGLAHHGPGRALLLHRAARPETGADELLSLPVGEREADLYALRRALFGERMQVRAECGACGEAMEFDLDTRDLTRDLTSDLAARPRGQDGGQDGPLRVEEGEWTVEFRLPTVADLEAAARAATEGGGDTGARTAAEAGGHGLSGADGDGFPGAGGPTGAGGPSDAGGGGAVGGERAAAGDGAVGGDHAAGGDHAMGGGGAAAGDHAMGRDHAMGGGGGVGGDHAMGGEDAMGGEAAVAGGDATGASTAAARARRALLARCVVSVHRSGQPVPADRLPAAELPEPVQRRLAEAAERADPAADVTLNVACPACGAATRAELDIASYLWAELDHWARDLLLDVHLLATAYGWSEPQILALSPLRRRYYLELCADG</sequence>
<name>A0ABQ3UBV7_STRHY</name>
<evidence type="ECO:0000313" key="3">
    <source>
        <dbReference type="Proteomes" id="UP001054854"/>
    </source>
</evidence>
<proteinExistence type="predicted"/>
<evidence type="ECO:0000313" key="2">
    <source>
        <dbReference type="EMBL" id="GHJ32881.1"/>
    </source>
</evidence>
<feature type="compositionally biased region" description="Gly residues" evidence="1">
    <location>
        <begin position="152"/>
        <end position="186"/>
    </location>
</feature>
<organism evidence="2 3">
    <name type="scientific">Streptomyces hygroscopicus</name>
    <dbReference type="NCBI Taxonomy" id="1912"/>
    <lineage>
        <taxon>Bacteria</taxon>
        <taxon>Bacillati</taxon>
        <taxon>Actinomycetota</taxon>
        <taxon>Actinomycetes</taxon>
        <taxon>Kitasatosporales</taxon>
        <taxon>Streptomycetaceae</taxon>
        <taxon>Streptomyces</taxon>
        <taxon>Streptomyces violaceusniger group</taxon>
    </lineage>
</organism>
<evidence type="ECO:0000256" key="1">
    <source>
        <dbReference type="SAM" id="MobiDB-lite"/>
    </source>
</evidence>
<accession>A0ABQ3UBV7</accession>
<protein>
    <recommendedName>
        <fullName evidence="4">Phage baseplate protein</fullName>
    </recommendedName>
</protein>
<feature type="region of interest" description="Disordered" evidence="1">
    <location>
        <begin position="134"/>
        <end position="204"/>
    </location>
</feature>
<gene>
    <name evidence="2" type="ORF">TPA0910_73140</name>
</gene>
<dbReference type="Proteomes" id="UP001054854">
    <property type="component" value="Unassembled WGS sequence"/>
</dbReference>
<keyword evidence="3" id="KW-1185">Reference proteome</keyword>
<reference evidence="2" key="1">
    <citation type="submission" date="2024-05" db="EMBL/GenBank/DDBJ databases">
        <title>Whole genome shotgun sequence of Streptomyces hygroscopicus NBRC 113678.</title>
        <authorList>
            <person name="Komaki H."/>
            <person name="Tamura T."/>
        </authorList>
    </citation>
    <scope>NUCLEOTIDE SEQUENCE</scope>
    <source>
        <strain evidence="2">N11-34</strain>
    </source>
</reference>
<comment type="caution">
    <text evidence="2">The sequence shown here is derived from an EMBL/GenBank/DDBJ whole genome shotgun (WGS) entry which is preliminary data.</text>
</comment>
<evidence type="ECO:0008006" key="4">
    <source>
        <dbReference type="Google" id="ProtNLM"/>
    </source>
</evidence>